<dbReference type="RefSeq" id="WP_125323196.1">
    <property type="nucleotide sequence ID" value="NZ_AP024889.1"/>
</dbReference>
<dbReference type="EMBL" id="VTXC01000013">
    <property type="protein sequence ID" value="NOH71039.1"/>
    <property type="molecule type" value="Genomic_DNA"/>
</dbReference>
<proteinExistence type="predicted"/>
<name>A0A3R9FJ07_9VIBR</name>
<dbReference type="Proteomes" id="UP000269041">
    <property type="component" value="Unassembled WGS sequence"/>
</dbReference>
<evidence type="ECO:0000313" key="1">
    <source>
        <dbReference type="EMBL" id="NOH71039.1"/>
    </source>
</evidence>
<evidence type="ECO:0000313" key="3">
    <source>
        <dbReference type="Proteomes" id="UP000269041"/>
    </source>
</evidence>
<organism evidence="2 3">
    <name type="scientific">Vibrio pectenicida</name>
    <dbReference type="NCBI Taxonomy" id="62763"/>
    <lineage>
        <taxon>Bacteria</taxon>
        <taxon>Pseudomonadati</taxon>
        <taxon>Pseudomonadota</taxon>
        <taxon>Gammaproteobacteria</taxon>
        <taxon>Vibrionales</taxon>
        <taxon>Vibrionaceae</taxon>
        <taxon>Vibrio</taxon>
    </lineage>
</organism>
<comment type="caution">
    <text evidence="2">The sequence shown here is derived from an EMBL/GenBank/DDBJ whole genome shotgun (WGS) entry which is preliminary data.</text>
</comment>
<dbReference type="AlphaFoldDB" id="A0A3R9FJ07"/>
<accession>A0A3R9FJ07</accession>
<sequence>MSDSDVIASLRQYNNLKEVEVEPGDVLIVKVFPGWAHDKIASSITKAQKYFHWKSPDEKAGMKLQGAAASEHVAIGLSATELAEAAAEIHGKDDIPNTAAIVYKCTDKELAKAAVTITKALCRLTVDIRPKGLPAEGGRYDMVGAAKSLYSKRTFHASTNEYIEDILRFVYGGTNIIPDMFCSQLAVAAYESASVAIYGKTCFGSDPRGVTPRHMEHLLNTRGNFYLAGRVPVPSLLLHTDKVIHTYENARKWRQSADSIELNSLIYSSWCKQAERRKQGFGELLYLYETYFGLNVKPEFRAKMKPLSKELLNSYPSIKALQMKPKRSGRLYNIVFKEIAPLDYFL</sequence>
<protein>
    <submittedName>
        <fullName evidence="2">Uncharacterized protein</fullName>
    </submittedName>
</protein>
<reference evidence="1 4" key="2">
    <citation type="submission" date="2019-09" db="EMBL/GenBank/DDBJ databases">
        <title>Draft genome sequencing and comparative genomics of hatchery-associated Vibrios.</title>
        <authorList>
            <person name="Kehlet-Delgado H."/>
            <person name="Mueller R.S."/>
        </authorList>
    </citation>
    <scope>NUCLEOTIDE SEQUENCE [LARGE SCALE GENOMIC DNA]</scope>
    <source>
        <strain evidence="1 4">99-46-Y</strain>
    </source>
</reference>
<dbReference type="OrthoDB" id="5860873at2"/>
<evidence type="ECO:0000313" key="4">
    <source>
        <dbReference type="Proteomes" id="UP000565719"/>
    </source>
</evidence>
<reference evidence="2 3" key="1">
    <citation type="submission" date="2018-12" db="EMBL/GenBank/DDBJ databases">
        <title>Genomic taxonomy of the Vibrionaceae family.</title>
        <authorList>
            <person name="Gomez-Gil B."/>
            <person name="Enciso-Ibarra K."/>
        </authorList>
    </citation>
    <scope>NUCLEOTIDE SEQUENCE [LARGE SCALE GENOMIC DNA]</scope>
    <source>
        <strain evidence="2 3">CAIM 594</strain>
    </source>
</reference>
<keyword evidence="3" id="KW-1185">Reference proteome</keyword>
<evidence type="ECO:0000313" key="2">
    <source>
        <dbReference type="EMBL" id="RSD29161.1"/>
    </source>
</evidence>
<dbReference type="Proteomes" id="UP000565719">
    <property type="component" value="Unassembled WGS sequence"/>
</dbReference>
<dbReference type="EMBL" id="RSFA01000130">
    <property type="protein sequence ID" value="RSD29161.1"/>
    <property type="molecule type" value="Genomic_DNA"/>
</dbReference>
<gene>
    <name evidence="2" type="ORF">EJA03_18380</name>
    <name evidence="1" type="ORF">F0225_06750</name>
</gene>